<dbReference type="AlphaFoldDB" id="A0A6A6Y480"/>
<dbReference type="Proteomes" id="UP000504636">
    <property type="component" value="Unplaced"/>
</dbReference>
<dbReference type="PROSITE" id="PS50102">
    <property type="entry name" value="RRM"/>
    <property type="match status" value="1"/>
</dbReference>
<reference evidence="3 5" key="1">
    <citation type="journal article" date="2020" name="Stud. Mycol.">
        <title>101 Dothideomycetes genomes: a test case for predicting lifestyles and emergence of pathogens.</title>
        <authorList>
            <person name="Haridas S."/>
            <person name="Albert R."/>
            <person name="Binder M."/>
            <person name="Bloem J."/>
            <person name="Labutti K."/>
            <person name="Salamov A."/>
            <person name="Andreopoulos B."/>
            <person name="Baker S."/>
            <person name="Barry K."/>
            <person name="Bills G."/>
            <person name="Bluhm B."/>
            <person name="Cannon C."/>
            <person name="Castanera R."/>
            <person name="Culley D."/>
            <person name="Daum C."/>
            <person name="Ezra D."/>
            <person name="Gonzalez J."/>
            <person name="Henrissat B."/>
            <person name="Kuo A."/>
            <person name="Liang C."/>
            <person name="Lipzen A."/>
            <person name="Lutzoni F."/>
            <person name="Magnuson J."/>
            <person name="Mondo S."/>
            <person name="Nolan M."/>
            <person name="Ohm R."/>
            <person name="Pangilinan J."/>
            <person name="Park H.-J."/>
            <person name="Ramirez L."/>
            <person name="Alfaro M."/>
            <person name="Sun H."/>
            <person name="Tritt A."/>
            <person name="Yoshinaga Y."/>
            <person name="Zwiers L.-H."/>
            <person name="Turgeon B."/>
            <person name="Goodwin S."/>
            <person name="Spatafora J."/>
            <person name="Crous P."/>
            <person name="Grigoriev I."/>
        </authorList>
    </citation>
    <scope>NUCLEOTIDE SEQUENCE</scope>
    <source>
        <strain evidence="3 5">CBS 304.34</strain>
    </source>
</reference>
<evidence type="ECO:0000313" key="3">
    <source>
        <dbReference type="EMBL" id="KAF2803328.1"/>
    </source>
</evidence>
<reference evidence="5" key="2">
    <citation type="submission" date="2020-04" db="EMBL/GenBank/DDBJ databases">
        <authorList>
            <consortium name="NCBI Genome Project"/>
        </authorList>
    </citation>
    <scope>NUCLEOTIDE SEQUENCE</scope>
    <source>
        <strain evidence="5">CBS 304.34</strain>
    </source>
</reference>
<dbReference type="OrthoDB" id="1099063at2759"/>
<feature type="domain" description="RRM" evidence="2">
    <location>
        <begin position="7"/>
        <end position="58"/>
    </location>
</feature>
<dbReference type="Pfam" id="PF00076">
    <property type="entry name" value="RRM_1"/>
    <property type="match status" value="1"/>
</dbReference>
<evidence type="ECO:0000313" key="4">
    <source>
        <dbReference type="Proteomes" id="UP000504636"/>
    </source>
</evidence>
<dbReference type="GeneID" id="54455652"/>
<keyword evidence="4" id="KW-1185">Reference proteome</keyword>
<dbReference type="PANTHER" id="PTHR48038">
    <property type="entry name" value="RIBONUCLEOPROTEIN RB97D"/>
    <property type="match status" value="1"/>
</dbReference>
<dbReference type="PANTHER" id="PTHR48038:SF1">
    <property type="entry name" value="RIBONUCLEOPROTEIN RB97D"/>
    <property type="match status" value="1"/>
</dbReference>
<dbReference type="InterPro" id="IPR000504">
    <property type="entry name" value="RRM_dom"/>
</dbReference>
<dbReference type="InterPro" id="IPR035979">
    <property type="entry name" value="RBD_domain_sf"/>
</dbReference>
<evidence type="ECO:0000259" key="2">
    <source>
        <dbReference type="PROSITE" id="PS50102"/>
    </source>
</evidence>
<accession>A0A6A6Y480</accession>
<sequence length="58" mass="6722">MTEVPSTRLYIGNLPRDVTKHDVERHFLELGEIVEIRLMNGFGFIQYKDSMDARDAVP</sequence>
<evidence type="ECO:0000256" key="1">
    <source>
        <dbReference type="PROSITE-ProRule" id="PRU00176"/>
    </source>
</evidence>
<proteinExistence type="predicted"/>
<feature type="non-terminal residue" evidence="3">
    <location>
        <position position="58"/>
    </location>
</feature>
<dbReference type="RefSeq" id="XP_033570292.1">
    <property type="nucleotide sequence ID" value="XM_033714759.1"/>
</dbReference>
<evidence type="ECO:0000313" key="5">
    <source>
        <dbReference type="RefSeq" id="XP_033570292.1"/>
    </source>
</evidence>
<organism evidence="3">
    <name type="scientific">Mytilinidion resinicola</name>
    <dbReference type="NCBI Taxonomy" id="574789"/>
    <lineage>
        <taxon>Eukaryota</taxon>
        <taxon>Fungi</taxon>
        <taxon>Dikarya</taxon>
        <taxon>Ascomycota</taxon>
        <taxon>Pezizomycotina</taxon>
        <taxon>Dothideomycetes</taxon>
        <taxon>Pleosporomycetidae</taxon>
        <taxon>Mytilinidiales</taxon>
        <taxon>Mytilinidiaceae</taxon>
        <taxon>Mytilinidion</taxon>
    </lineage>
</organism>
<dbReference type="SUPFAM" id="SSF54928">
    <property type="entry name" value="RNA-binding domain, RBD"/>
    <property type="match status" value="1"/>
</dbReference>
<name>A0A6A6Y480_9PEZI</name>
<dbReference type="GO" id="GO:0003723">
    <property type="term" value="F:RNA binding"/>
    <property type="evidence" value="ECO:0007669"/>
    <property type="project" value="UniProtKB-UniRule"/>
</dbReference>
<dbReference type="Gene3D" id="3.30.70.330">
    <property type="match status" value="1"/>
</dbReference>
<keyword evidence="1" id="KW-0694">RNA-binding</keyword>
<dbReference type="InterPro" id="IPR012677">
    <property type="entry name" value="Nucleotide-bd_a/b_plait_sf"/>
</dbReference>
<dbReference type="EMBL" id="MU003718">
    <property type="protein sequence ID" value="KAF2803328.1"/>
    <property type="molecule type" value="Genomic_DNA"/>
</dbReference>
<gene>
    <name evidence="3 5" type="ORF">BDZ99DRAFT_367231</name>
</gene>
<reference evidence="5" key="3">
    <citation type="submission" date="2025-04" db="UniProtKB">
        <authorList>
            <consortium name="RefSeq"/>
        </authorList>
    </citation>
    <scope>IDENTIFICATION</scope>
    <source>
        <strain evidence="5">CBS 304.34</strain>
    </source>
</reference>
<protein>
    <recommendedName>
        <fullName evidence="2">RRM domain-containing protein</fullName>
    </recommendedName>
</protein>